<comment type="caution">
    <text evidence="2">The sequence shown here is derived from an EMBL/GenBank/DDBJ whole genome shotgun (WGS) entry which is preliminary data.</text>
</comment>
<dbReference type="AlphaFoldDB" id="A0A1J6J038"/>
<evidence type="ECO:0000256" key="1">
    <source>
        <dbReference type="SAM" id="MobiDB-lite"/>
    </source>
</evidence>
<dbReference type="Proteomes" id="UP000187609">
    <property type="component" value="Unassembled WGS sequence"/>
</dbReference>
<feature type="compositionally biased region" description="Basic and acidic residues" evidence="1">
    <location>
        <begin position="117"/>
        <end position="147"/>
    </location>
</feature>
<accession>A0A1J6J038</accession>
<feature type="region of interest" description="Disordered" evidence="1">
    <location>
        <begin position="79"/>
        <end position="171"/>
    </location>
</feature>
<dbReference type="Gramene" id="OIT06120">
    <property type="protein sequence ID" value="OIT06120"/>
    <property type="gene ID" value="A4A49_46840"/>
</dbReference>
<feature type="non-terminal residue" evidence="2">
    <location>
        <position position="171"/>
    </location>
</feature>
<organism evidence="2 3">
    <name type="scientific">Nicotiana attenuata</name>
    <name type="common">Coyote tobacco</name>
    <dbReference type="NCBI Taxonomy" id="49451"/>
    <lineage>
        <taxon>Eukaryota</taxon>
        <taxon>Viridiplantae</taxon>
        <taxon>Streptophyta</taxon>
        <taxon>Embryophyta</taxon>
        <taxon>Tracheophyta</taxon>
        <taxon>Spermatophyta</taxon>
        <taxon>Magnoliopsida</taxon>
        <taxon>eudicotyledons</taxon>
        <taxon>Gunneridae</taxon>
        <taxon>Pentapetalae</taxon>
        <taxon>asterids</taxon>
        <taxon>lamiids</taxon>
        <taxon>Solanales</taxon>
        <taxon>Solanaceae</taxon>
        <taxon>Nicotianoideae</taxon>
        <taxon>Nicotianeae</taxon>
        <taxon>Nicotiana</taxon>
    </lineage>
</organism>
<sequence>SAAAILASGKGPKDVVDHVEEGNLYSKNHIDPNNKVNQVLQKYRENTVLESTIAIGSKSGYAEINAQVIDCDSEAVDRADENMQGKAKDRGDMGQNSDAKASHTQVEGQKLGSKIPGKSDHVADSTMTDGHRHTVDVMKGNEARDNEAGGLTNVEKDMVNSGVDSPGGKSK</sequence>
<gene>
    <name evidence="2" type="ORF">A4A49_46840</name>
</gene>
<proteinExistence type="predicted"/>
<keyword evidence="3" id="KW-1185">Reference proteome</keyword>
<reference evidence="2" key="1">
    <citation type="submission" date="2016-11" db="EMBL/GenBank/DDBJ databases">
        <title>The genome of Nicotiana attenuata.</title>
        <authorList>
            <person name="Xu S."/>
            <person name="Brockmoeller T."/>
            <person name="Gaquerel E."/>
            <person name="Navarro A."/>
            <person name="Kuhl H."/>
            <person name="Gase K."/>
            <person name="Ling Z."/>
            <person name="Zhou W."/>
            <person name="Kreitzer C."/>
            <person name="Stanke M."/>
            <person name="Tang H."/>
            <person name="Lyons E."/>
            <person name="Pandey P."/>
            <person name="Pandey S.P."/>
            <person name="Timmermann B."/>
            <person name="Baldwin I.T."/>
        </authorList>
    </citation>
    <scope>NUCLEOTIDE SEQUENCE [LARGE SCALE GENOMIC DNA]</scope>
    <source>
        <strain evidence="2">UT</strain>
    </source>
</reference>
<evidence type="ECO:0000313" key="3">
    <source>
        <dbReference type="Proteomes" id="UP000187609"/>
    </source>
</evidence>
<dbReference type="EMBL" id="MJEQ01037184">
    <property type="protein sequence ID" value="OIT06120.1"/>
    <property type="molecule type" value="Genomic_DNA"/>
</dbReference>
<protein>
    <submittedName>
        <fullName evidence="2">Uncharacterized protein</fullName>
    </submittedName>
</protein>
<feature type="compositionally biased region" description="Polar residues" evidence="1">
    <location>
        <begin position="94"/>
        <end position="107"/>
    </location>
</feature>
<name>A0A1J6J038_NICAT</name>
<evidence type="ECO:0000313" key="2">
    <source>
        <dbReference type="EMBL" id="OIT06120.1"/>
    </source>
</evidence>
<feature type="non-terminal residue" evidence="2">
    <location>
        <position position="1"/>
    </location>
</feature>
<feature type="compositionally biased region" description="Basic and acidic residues" evidence="1">
    <location>
        <begin position="79"/>
        <end position="92"/>
    </location>
</feature>